<dbReference type="GO" id="GO:0005886">
    <property type="term" value="C:plasma membrane"/>
    <property type="evidence" value="ECO:0007669"/>
    <property type="project" value="UniProtKB-SubCell"/>
</dbReference>
<keyword evidence="7 8" id="KW-0472">Membrane</keyword>
<dbReference type="InterPro" id="IPR002549">
    <property type="entry name" value="AI-2E-like"/>
</dbReference>
<dbReference type="GO" id="GO:0055085">
    <property type="term" value="P:transmembrane transport"/>
    <property type="evidence" value="ECO:0007669"/>
    <property type="project" value="TreeGrafter"/>
</dbReference>
<keyword evidence="6 8" id="KW-1133">Transmembrane helix</keyword>
<evidence type="ECO:0000256" key="6">
    <source>
        <dbReference type="ARBA" id="ARBA00022989"/>
    </source>
</evidence>
<feature type="transmembrane region" description="Helical" evidence="8">
    <location>
        <begin position="70"/>
        <end position="95"/>
    </location>
</feature>
<feature type="transmembrane region" description="Helical" evidence="8">
    <location>
        <begin position="218"/>
        <end position="243"/>
    </location>
</feature>
<evidence type="ECO:0000256" key="4">
    <source>
        <dbReference type="ARBA" id="ARBA00022475"/>
    </source>
</evidence>
<comment type="subcellular location">
    <subcellularLocation>
        <location evidence="1">Cell membrane</location>
        <topology evidence="1">Multi-pass membrane protein</topology>
    </subcellularLocation>
</comment>
<feature type="transmembrane region" description="Helical" evidence="8">
    <location>
        <begin position="10"/>
        <end position="28"/>
    </location>
</feature>
<accession>A0AAQ3Y8C2</accession>
<name>A0AAQ3Y8C2_9ENTE</name>
<feature type="transmembrane region" description="Helical" evidence="8">
    <location>
        <begin position="166"/>
        <end position="185"/>
    </location>
</feature>
<evidence type="ECO:0000313" key="10">
    <source>
        <dbReference type="Proteomes" id="UP000194948"/>
    </source>
</evidence>
<evidence type="ECO:0000256" key="1">
    <source>
        <dbReference type="ARBA" id="ARBA00004651"/>
    </source>
</evidence>
<feature type="transmembrane region" description="Helical" evidence="8">
    <location>
        <begin position="275"/>
        <end position="298"/>
    </location>
</feature>
<keyword evidence="3" id="KW-0813">Transport</keyword>
<gene>
    <name evidence="9" type="ORF">A5821_003172</name>
</gene>
<dbReference type="AlphaFoldDB" id="A0AAQ3Y8C2"/>
<evidence type="ECO:0000256" key="3">
    <source>
        <dbReference type="ARBA" id="ARBA00022448"/>
    </source>
</evidence>
<evidence type="ECO:0000256" key="2">
    <source>
        <dbReference type="ARBA" id="ARBA00009773"/>
    </source>
</evidence>
<reference evidence="10" key="1">
    <citation type="submission" date="2017-05" db="EMBL/GenBank/DDBJ databases">
        <title>The Genome Sequence of EEnterococcus faecalis 9F2_4866.</title>
        <authorList>
            <consortium name="The Broad Institute Genomics Platform"/>
            <consortium name="The Broad Institute Genomic Center for Infectious Diseases"/>
            <person name="Earl A."/>
            <person name="Manson A."/>
            <person name="Schwartman J."/>
            <person name="Gilmore M."/>
            <person name="Abouelleil A."/>
            <person name="Cao P."/>
            <person name="Chapman S."/>
            <person name="Cusick C."/>
            <person name="Shea T."/>
            <person name="Young S."/>
            <person name="Neafsey D."/>
            <person name="Nusbaum C."/>
            <person name="Birren B."/>
        </authorList>
    </citation>
    <scope>NUCLEOTIDE SEQUENCE [LARGE SCALE GENOMIC DNA]</scope>
    <source>
        <strain evidence="10">7F3_DIV0205</strain>
    </source>
</reference>
<proteinExistence type="inferred from homology"/>
<evidence type="ECO:0000256" key="7">
    <source>
        <dbReference type="ARBA" id="ARBA00023136"/>
    </source>
</evidence>
<reference evidence="9 10" key="2">
    <citation type="submission" date="2024-03" db="EMBL/GenBank/DDBJ databases">
        <title>The Genome Sequence of Enterococcus sp. DIV0205d.</title>
        <authorList>
            <consortium name="The Broad Institute Genomics Platform"/>
            <consortium name="The Broad Institute Microbial Omics Core"/>
            <consortium name="The Broad Institute Genomic Center for Infectious Diseases"/>
            <person name="Earl A."/>
            <person name="Manson A."/>
            <person name="Gilmore M."/>
            <person name="Schwartman J."/>
            <person name="Shea T."/>
            <person name="Abouelleil A."/>
            <person name="Cao P."/>
            <person name="Chapman S."/>
            <person name="Cusick C."/>
            <person name="Young S."/>
            <person name="Neafsey D."/>
            <person name="Nusbaum C."/>
            <person name="Birren B."/>
        </authorList>
    </citation>
    <scope>NUCLEOTIDE SEQUENCE [LARGE SCALE GENOMIC DNA]</scope>
    <source>
        <strain evidence="9 10">7F3_DIV0205</strain>
    </source>
</reference>
<evidence type="ECO:0000313" key="9">
    <source>
        <dbReference type="EMBL" id="WYK02035.1"/>
    </source>
</evidence>
<keyword evidence="5 8" id="KW-0812">Transmembrane</keyword>
<keyword evidence="10" id="KW-1185">Reference proteome</keyword>
<comment type="similarity">
    <text evidence="2">Belongs to the autoinducer-2 exporter (AI-2E) (TC 2.A.86) family.</text>
</comment>
<feature type="transmembrane region" description="Helical" evidence="8">
    <location>
        <begin position="249"/>
        <end position="268"/>
    </location>
</feature>
<dbReference type="Proteomes" id="UP000194948">
    <property type="component" value="Chromosome"/>
</dbReference>
<dbReference type="PANTHER" id="PTHR21716">
    <property type="entry name" value="TRANSMEMBRANE PROTEIN"/>
    <property type="match status" value="1"/>
</dbReference>
<dbReference type="Pfam" id="PF01594">
    <property type="entry name" value="AI-2E_transport"/>
    <property type="match status" value="1"/>
</dbReference>
<keyword evidence="4" id="KW-1003">Cell membrane</keyword>
<sequence>MGSLFKQSKLLFWTVEIVLTIIGVFFLLKMPNIFSPILGMVSAVFMPLLIAGFLYYMFDPIVVFLEKRGLPRIAGFLLSFAFLIVLITLVIMNVVPQLVNQSLELSQSLPSYAEEMNQWLNDLGNLEGVKSFNIQEQLDKANITISNILNFAIIGVTSSLSKIVGVLLKFFILLFTVPFILFFMFKDGHKFLDAMSHFFPKSIRNELRQTVKEMNQTLSAYISSTVLDALIIGILSFIAMTIFKQPYSLLLAVFCGLTNIIPYVGPFIGAVPAILVGLFISPWQALYMALSILVIQQLDGNLIKPLLMGKSLNIHPLTIILVLIASGSVGGIIGMLICIPVYAVIKTLVINISKIYSLRKEGKKQALEEQIGTDI</sequence>
<feature type="transmembrane region" description="Helical" evidence="8">
    <location>
        <begin position="318"/>
        <end position="345"/>
    </location>
</feature>
<organism evidence="9 10">
    <name type="scientific">Candidatus Enterococcus palustris</name>
    <dbReference type="NCBI Taxonomy" id="1834189"/>
    <lineage>
        <taxon>Bacteria</taxon>
        <taxon>Bacillati</taxon>
        <taxon>Bacillota</taxon>
        <taxon>Bacilli</taxon>
        <taxon>Lactobacillales</taxon>
        <taxon>Enterococcaceae</taxon>
        <taxon>Enterococcus</taxon>
    </lineage>
</organism>
<protein>
    <submittedName>
        <fullName evidence="9">Pheromone autoinducer 2 transporter</fullName>
    </submittedName>
</protein>
<evidence type="ECO:0000256" key="5">
    <source>
        <dbReference type="ARBA" id="ARBA00022692"/>
    </source>
</evidence>
<evidence type="ECO:0000256" key="8">
    <source>
        <dbReference type="SAM" id="Phobius"/>
    </source>
</evidence>
<dbReference type="PANTHER" id="PTHR21716:SF53">
    <property type="entry name" value="PERMEASE PERM-RELATED"/>
    <property type="match status" value="1"/>
</dbReference>
<feature type="transmembrane region" description="Helical" evidence="8">
    <location>
        <begin position="34"/>
        <end position="58"/>
    </location>
</feature>
<dbReference type="RefSeq" id="WP_086315667.1">
    <property type="nucleotide sequence ID" value="NZ_CP147244.1"/>
</dbReference>
<dbReference type="EMBL" id="CP147244">
    <property type="protein sequence ID" value="WYK02035.1"/>
    <property type="molecule type" value="Genomic_DNA"/>
</dbReference>